<dbReference type="PANTHER" id="PTHR30383:SF5">
    <property type="entry name" value="SGNH HYDROLASE-TYPE ESTERASE DOMAIN-CONTAINING PROTEIN"/>
    <property type="match status" value="1"/>
</dbReference>
<evidence type="ECO:0000259" key="1">
    <source>
        <dbReference type="Pfam" id="PF13472"/>
    </source>
</evidence>
<dbReference type="Proteomes" id="UP000473278">
    <property type="component" value="Unassembled WGS sequence"/>
</dbReference>
<dbReference type="InterPro" id="IPR036514">
    <property type="entry name" value="SGNH_hydro_sf"/>
</dbReference>
<comment type="caution">
    <text evidence="2">The sequence shown here is derived from an EMBL/GenBank/DDBJ whole genome shotgun (WGS) entry which is preliminary data.</text>
</comment>
<reference evidence="2 3" key="1">
    <citation type="submission" date="2020-02" db="EMBL/GenBank/DDBJ databases">
        <title>Balneolaceae bacterium YR4-1, complete genome.</title>
        <authorList>
            <person name="Li Y."/>
            <person name="Wu S."/>
        </authorList>
    </citation>
    <scope>NUCLEOTIDE SEQUENCE [LARGE SCALE GENOMIC DNA]</scope>
    <source>
        <strain evidence="2 3">YR4-1</strain>
    </source>
</reference>
<keyword evidence="3" id="KW-1185">Reference proteome</keyword>
<dbReference type="AlphaFoldDB" id="A0A6M1SYS2"/>
<dbReference type="Gene3D" id="3.40.50.1110">
    <property type="entry name" value="SGNH hydrolase"/>
    <property type="match status" value="1"/>
</dbReference>
<protein>
    <submittedName>
        <fullName evidence="2">SGNH/GDSL hydrolase family protein</fullName>
    </submittedName>
</protein>
<dbReference type="GO" id="GO:0004622">
    <property type="term" value="F:phosphatidylcholine lysophospholipase activity"/>
    <property type="evidence" value="ECO:0007669"/>
    <property type="project" value="TreeGrafter"/>
</dbReference>
<dbReference type="EMBL" id="JAALLT010000002">
    <property type="protein sequence ID" value="NGP76324.1"/>
    <property type="molecule type" value="Genomic_DNA"/>
</dbReference>
<name>A0A6M1SYS2_9BACT</name>
<organism evidence="2 3">
    <name type="scientific">Halalkalibaculum roseum</name>
    <dbReference type="NCBI Taxonomy" id="2709311"/>
    <lineage>
        <taxon>Bacteria</taxon>
        <taxon>Pseudomonadati</taxon>
        <taxon>Balneolota</taxon>
        <taxon>Balneolia</taxon>
        <taxon>Balneolales</taxon>
        <taxon>Balneolaceae</taxon>
        <taxon>Halalkalibaculum</taxon>
    </lineage>
</organism>
<sequence length="258" mass="28670">MSLKQYTREEFLQNIIGATLASFGGLSLLDYVTDRYAVTESADLEIPNEAVILFQGDSITDAGRNRNDQSPNTASALGSGYAFLAASGLLADYPAKKIKCYNKGISGNKVFQLAERWDRDCIELQPDILSILVGVNDFWHTLDLNYKGDVQTYENDYRSLLDRTLKALPKVKLIIGEPFALKGGTAINDDWYPKFPRYRAASKRIAEEFGAAFIPYQEIFDLAAEETGAAYWSGDGVHPTIAGSRLMANAWMETVKRL</sequence>
<dbReference type="Pfam" id="PF13472">
    <property type="entry name" value="Lipase_GDSL_2"/>
    <property type="match status" value="1"/>
</dbReference>
<gene>
    <name evidence="2" type="ORF">G3570_06755</name>
</gene>
<dbReference type="InterPro" id="IPR013830">
    <property type="entry name" value="SGNH_hydro"/>
</dbReference>
<keyword evidence="2" id="KW-0378">Hydrolase</keyword>
<dbReference type="InterPro" id="IPR051532">
    <property type="entry name" value="Ester_Hydrolysis_Enzymes"/>
</dbReference>
<evidence type="ECO:0000313" key="3">
    <source>
        <dbReference type="Proteomes" id="UP000473278"/>
    </source>
</evidence>
<accession>A0A6M1SYS2</accession>
<feature type="domain" description="SGNH hydrolase-type esterase" evidence="1">
    <location>
        <begin position="56"/>
        <end position="246"/>
    </location>
</feature>
<proteinExistence type="predicted"/>
<dbReference type="PANTHER" id="PTHR30383">
    <property type="entry name" value="THIOESTERASE 1/PROTEASE 1/LYSOPHOSPHOLIPASE L1"/>
    <property type="match status" value="1"/>
</dbReference>
<evidence type="ECO:0000313" key="2">
    <source>
        <dbReference type="EMBL" id="NGP76324.1"/>
    </source>
</evidence>
<dbReference type="CDD" id="cd01834">
    <property type="entry name" value="SGNH_hydrolase_like_2"/>
    <property type="match status" value="1"/>
</dbReference>
<dbReference type="SUPFAM" id="SSF52266">
    <property type="entry name" value="SGNH hydrolase"/>
    <property type="match status" value="1"/>
</dbReference>
<dbReference type="RefSeq" id="WP_165140572.1">
    <property type="nucleotide sequence ID" value="NZ_JAALLT010000002.1"/>
</dbReference>